<dbReference type="InterPro" id="IPR054613">
    <property type="entry name" value="Peptidase_S78_dom"/>
</dbReference>
<dbReference type="GO" id="GO:0046797">
    <property type="term" value="P:viral procapsid maturation"/>
    <property type="evidence" value="ECO:0007669"/>
    <property type="project" value="UniProtKB-KW"/>
</dbReference>
<evidence type="ECO:0000256" key="4">
    <source>
        <dbReference type="ARBA" id="ARBA00022950"/>
    </source>
</evidence>
<sequence length="628" mass="68655">MGKFAKQLLGKYAREAQITNIEANDDRTVELSFSSEEPYERWFGTEILCHDDGCINLDRFNNGLGTVLFNHDRDAVVGHIENVWIEDNRGKAIVRFDEDDESEKIYQKVLKGTLQGVSVGYSISRYEELIDSDSKSSNGRFTGPSYVITDWEPLEISIVSVPADPSVGVGRSVDDNEEEPMKGDAKAKGTEQNVPQVVPEVPESGVKGFNADDAKKLIAAERERVSTITSLCRDFEVDGVDEFIKSGKSVAEVREAVMDALRERNKPVSVKVGEADSDKFRMAMQDALMMSAGIPVANPAPGANELRSMSLMELARESLVREGLTANYADRLELAREAINSTSTFPIALSNVANKSLVQGYETAPATFDAWTGKGSNRDFKPAKRILLSETAELKLVPEGGQFKDSKLEEAGNDVRVLTYGRTFSLTRQAIINDDLGVFKDIASKFGRSAKDTINSMVYGLLTGNTVLSDGKALFGTDRGNLAATGAELSVASLSAGVAAMRRQKHIGENRNLNIAPTYLIIPPELEALAYQLVKSTVDPARNNDTVNPFGGRFTIVVDAALTDPHAWYLAARPTDVQTIEVTYLNGVETPRLETQTGFKVDGIEYKVAMDCNATALDFRGLYKNPGK</sequence>
<dbReference type="EMBL" id="BK015365">
    <property type="protein sequence ID" value="DAE03368.1"/>
    <property type="molecule type" value="Genomic_DNA"/>
</dbReference>
<dbReference type="GO" id="GO:0008233">
    <property type="term" value="F:peptidase activity"/>
    <property type="evidence" value="ECO:0007669"/>
    <property type="project" value="UniProtKB-KW"/>
</dbReference>
<feature type="region of interest" description="Disordered" evidence="6">
    <location>
        <begin position="167"/>
        <end position="192"/>
    </location>
</feature>
<keyword evidence="1" id="KW-1188">Viral release from host cell</keyword>
<accession>A0A8S5P9M9</accession>
<feature type="domain" description="Prohead serine protease" evidence="7">
    <location>
        <begin position="66"/>
        <end position="167"/>
    </location>
</feature>
<dbReference type="GO" id="GO:0006508">
    <property type="term" value="P:proteolysis"/>
    <property type="evidence" value="ECO:0007669"/>
    <property type="project" value="UniProtKB-KW"/>
</dbReference>
<protein>
    <submittedName>
        <fullName evidence="8">Major capsid protein</fullName>
    </submittedName>
</protein>
<evidence type="ECO:0000256" key="6">
    <source>
        <dbReference type="SAM" id="MobiDB-lite"/>
    </source>
</evidence>
<evidence type="ECO:0000256" key="1">
    <source>
        <dbReference type="ARBA" id="ARBA00022612"/>
    </source>
</evidence>
<organism evidence="8">
    <name type="scientific">Myoviridae sp. ctaNG1</name>
    <dbReference type="NCBI Taxonomy" id="2825132"/>
    <lineage>
        <taxon>Viruses</taxon>
        <taxon>Duplodnaviria</taxon>
        <taxon>Heunggongvirae</taxon>
        <taxon>Uroviricota</taxon>
        <taxon>Caudoviricetes</taxon>
    </lineage>
</organism>
<dbReference type="Pfam" id="PF25209">
    <property type="entry name" value="Phage_capsid_4"/>
    <property type="match status" value="1"/>
</dbReference>
<evidence type="ECO:0000256" key="5">
    <source>
        <dbReference type="ARBA" id="ARBA00023045"/>
    </source>
</evidence>
<evidence type="ECO:0000259" key="7">
    <source>
        <dbReference type="Pfam" id="PF04586"/>
    </source>
</evidence>
<evidence type="ECO:0000256" key="2">
    <source>
        <dbReference type="ARBA" id="ARBA00022670"/>
    </source>
</evidence>
<keyword evidence="2" id="KW-0645">Protease</keyword>
<proteinExistence type="predicted"/>
<feature type="compositionally biased region" description="Basic and acidic residues" evidence="6">
    <location>
        <begin position="179"/>
        <end position="189"/>
    </location>
</feature>
<keyword evidence="5" id="KW-1273">Viral capsid maturation</keyword>
<keyword evidence="3" id="KW-0378">Hydrolase</keyword>
<dbReference type="NCBIfam" id="NF045541">
    <property type="entry name" value="scaf_prot_MCP2"/>
    <property type="match status" value="1"/>
</dbReference>
<name>A0A8S5P9M9_9CAUD</name>
<evidence type="ECO:0000313" key="8">
    <source>
        <dbReference type="EMBL" id="DAE03368.1"/>
    </source>
</evidence>
<evidence type="ECO:0000256" key="3">
    <source>
        <dbReference type="ARBA" id="ARBA00022801"/>
    </source>
</evidence>
<reference evidence="8" key="1">
    <citation type="journal article" date="2021" name="Proc. Natl. Acad. Sci. U.S.A.">
        <title>A Catalog of Tens of Thousands of Viruses from Human Metagenomes Reveals Hidden Associations with Chronic Diseases.</title>
        <authorList>
            <person name="Tisza M.J."/>
            <person name="Buck C.B."/>
        </authorList>
    </citation>
    <scope>NUCLEOTIDE SEQUENCE</scope>
    <source>
        <strain evidence="8">CtaNG1</strain>
    </source>
</reference>
<keyword evidence="4" id="KW-0118">Viral capsid assembly</keyword>
<dbReference type="Pfam" id="PF04586">
    <property type="entry name" value="Peptidase_S78"/>
    <property type="match status" value="1"/>
</dbReference>